<feature type="active site" description="Nucleophile" evidence="4">
    <location>
        <position position="13"/>
    </location>
</feature>
<evidence type="ECO:0000313" key="7">
    <source>
        <dbReference type="Proteomes" id="UP000070134"/>
    </source>
</evidence>
<dbReference type="Proteomes" id="UP000070134">
    <property type="component" value="Chromosome"/>
</dbReference>
<gene>
    <name evidence="6" type="ORF">SA2016_3189</name>
</gene>
<dbReference type="OrthoDB" id="9784339at2"/>
<dbReference type="PANTHER" id="PTHR11717">
    <property type="entry name" value="LOW MOLECULAR WEIGHT PROTEIN TYROSINE PHOSPHATASE"/>
    <property type="match status" value="1"/>
</dbReference>
<reference evidence="6 7" key="1">
    <citation type="submission" date="2016-02" db="EMBL/GenBank/DDBJ databases">
        <title>Complete genome of Sinomonas atrocyanea KCTC 3377.</title>
        <authorList>
            <person name="Kim K.M."/>
        </authorList>
    </citation>
    <scope>NUCLEOTIDE SEQUENCE [LARGE SCALE GENOMIC DNA]</scope>
    <source>
        <strain evidence="6 7">KCTC 3377</strain>
    </source>
</reference>
<dbReference type="SMART" id="SM00226">
    <property type="entry name" value="LMWPc"/>
    <property type="match status" value="1"/>
</dbReference>
<dbReference type="InterPro" id="IPR017867">
    <property type="entry name" value="Tyr_phospatase_low_mol_wt"/>
</dbReference>
<dbReference type="AlphaFoldDB" id="A0A127A3G4"/>
<keyword evidence="3" id="KW-0904">Protein phosphatase</keyword>
<dbReference type="GO" id="GO:0004725">
    <property type="term" value="F:protein tyrosine phosphatase activity"/>
    <property type="evidence" value="ECO:0007669"/>
    <property type="project" value="InterPro"/>
</dbReference>
<evidence type="ECO:0000256" key="2">
    <source>
        <dbReference type="ARBA" id="ARBA00022801"/>
    </source>
</evidence>
<evidence type="ECO:0000313" key="6">
    <source>
        <dbReference type="EMBL" id="AMM33853.1"/>
    </source>
</evidence>
<proteinExistence type="inferred from homology"/>
<keyword evidence="7" id="KW-1185">Reference proteome</keyword>
<feature type="domain" description="Phosphotyrosine protein phosphatase I" evidence="5">
    <location>
        <begin position="7"/>
        <end position="189"/>
    </location>
</feature>
<sequence length="202" mass="21281">MTSADRLRILTVCTGNVCRSPLAERLLQTGFDEICPDAVEVRSAGTHALVGADAEPGSRAIASALGASLAGFSARQLTTPMLTGADLVLAMSTEHRAVILQLAPSAFRKTFTLREFARVLSGAALEKAEAASTASVREAWLATIAEAAGRRQAGPAPDDDITDPFREGPEVYRRMAEELVPAVDAILTAGDSVRRRKHAGSP</sequence>
<comment type="similarity">
    <text evidence="1">Belongs to the low molecular weight phosphotyrosine protein phosphatase family.</text>
</comment>
<evidence type="ECO:0000256" key="3">
    <source>
        <dbReference type="ARBA" id="ARBA00022912"/>
    </source>
</evidence>
<evidence type="ECO:0000256" key="4">
    <source>
        <dbReference type="PIRSR" id="PIRSR617867-1"/>
    </source>
</evidence>
<name>A0A127A3G4_9MICC</name>
<dbReference type="InterPro" id="IPR050438">
    <property type="entry name" value="LMW_PTPase"/>
</dbReference>
<dbReference type="RefSeq" id="WP_066499892.1">
    <property type="nucleotide sequence ID" value="NZ_BJMO01000072.1"/>
</dbReference>
<dbReference type="Pfam" id="PF01451">
    <property type="entry name" value="LMWPc"/>
    <property type="match status" value="1"/>
</dbReference>
<accession>A0A127A3G4</accession>
<evidence type="ECO:0000259" key="5">
    <source>
        <dbReference type="SMART" id="SM00226"/>
    </source>
</evidence>
<protein>
    <submittedName>
        <fullName evidence="6">Low molecular weight phosphotyrosine protein phosphatase</fullName>
    </submittedName>
</protein>
<feature type="active site" evidence="4">
    <location>
        <position position="19"/>
    </location>
</feature>
<evidence type="ECO:0000256" key="1">
    <source>
        <dbReference type="ARBA" id="ARBA00011063"/>
    </source>
</evidence>
<keyword evidence="2" id="KW-0378">Hydrolase</keyword>
<dbReference type="PRINTS" id="PR00719">
    <property type="entry name" value="LMWPTPASE"/>
</dbReference>
<dbReference type="Gene3D" id="3.40.50.2300">
    <property type="match status" value="1"/>
</dbReference>
<dbReference type="InterPro" id="IPR036196">
    <property type="entry name" value="Ptyr_pPase_sf"/>
</dbReference>
<dbReference type="SUPFAM" id="SSF52788">
    <property type="entry name" value="Phosphotyrosine protein phosphatases I"/>
    <property type="match status" value="1"/>
</dbReference>
<dbReference type="PATRIC" id="fig|37927.3.peg.3274"/>
<dbReference type="EMBL" id="CP014518">
    <property type="protein sequence ID" value="AMM33853.1"/>
    <property type="molecule type" value="Genomic_DNA"/>
</dbReference>
<dbReference type="STRING" id="37927.SA2016_3189"/>
<dbReference type="PANTHER" id="PTHR11717:SF31">
    <property type="entry name" value="LOW MOLECULAR WEIGHT PROTEIN-TYROSINE-PHOSPHATASE ETP-RELATED"/>
    <property type="match status" value="1"/>
</dbReference>
<dbReference type="KEGG" id="satk:SA2016_3189"/>
<organism evidence="6 7">
    <name type="scientific">Sinomonas atrocyanea</name>
    <dbReference type="NCBI Taxonomy" id="37927"/>
    <lineage>
        <taxon>Bacteria</taxon>
        <taxon>Bacillati</taxon>
        <taxon>Actinomycetota</taxon>
        <taxon>Actinomycetes</taxon>
        <taxon>Micrococcales</taxon>
        <taxon>Micrococcaceae</taxon>
        <taxon>Sinomonas</taxon>
    </lineage>
</organism>
<dbReference type="InterPro" id="IPR023485">
    <property type="entry name" value="Ptyr_pPase"/>
</dbReference>